<keyword evidence="2" id="KW-1185">Reference proteome</keyword>
<evidence type="ECO:0000313" key="1">
    <source>
        <dbReference type="EMBL" id="VDK67896.1"/>
    </source>
</evidence>
<evidence type="ECO:0000313" key="2">
    <source>
        <dbReference type="Proteomes" id="UP000277928"/>
    </source>
</evidence>
<organism evidence="1 2">
    <name type="scientific">Litomosoides sigmodontis</name>
    <name type="common">Filarial nematode worm</name>
    <dbReference type="NCBI Taxonomy" id="42156"/>
    <lineage>
        <taxon>Eukaryota</taxon>
        <taxon>Metazoa</taxon>
        <taxon>Ecdysozoa</taxon>
        <taxon>Nematoda</taxon>
        <taxon>Chromadorea</taxon>
        <taxon>Rhabditida</taxon>
        <taxon>Spirurina</taxon>
        <taxon>Spiruromorpha</taxon>
        <taxon>Filarioidea</taxon>
        <taxon>Onchocercidae</taxon>
        <taxon>Litomosoides</taxon>
    </lineage>
</organism>
<accession>A0A3P6S123</accession>
<protein>
    <submittedName>
        <fullName evidence="1">Uncharacterized protein</fullName>
    </submittedName>
</protein>
<dbReference type="OrthoDB" id="5869492at2759"/>
<dbReference type="AlphaFoldDB" id="A0A3P6S123"/>
<dbReference type="EMBL" id="UYRX01000005">
    <property type="protein sequence ID" value="VDK67896.1"/>
    <property type="molecule type" value="Genomic_DNA"/>
</dbReference>
<name>A0A3P6S123_LITSI</name>
<gene>
    <name evidence="1" type="ORF">NLS_LOCUS233</name>
</gene>
<proteinExistence type="predicted"/>
<reference evidence="1 2" key="1">
    <citation type="submission" date="2018-08" db="EMBL/GenBank/DDBJ databases">
        <authorList>
            <person name="Laetsch R D."/>
            <person name="Stevens L."/>
            <person name="Kumar S."/>
            <person name="Blaxter L. M."/>
        </authorList>
    </citation>
    <scope>NUCLEOTIDE SEQUENCE [LARGE SCALE GENOMIC DNA]</scope>
</reference>
<dbReference type="Proteomes" id="UP000277928">
    <property type="component" value="Unassembled WGS sequence"/>
</dbReference>
<dbReference type="STRING" id="42156.A0A3P6S123"/>
<sequence length="138" mass="16366">MREAKQLAMDFLNEIEVPRGCDPSVVINYVAIVREAYLNACNDLRKEDIGMEERGRKTFVKWQQTEKHFGKIKYAMLDYWPVGNESGLMARIIRQCYEAAERARKRNRFNLSENKFNEVQQYCEIIENISFCDIDDQR</sequence>